<organism evidence="1">
    <name type="scientific">Arion vulgaris</name>
    <dbReference type="NCBI Taxonomy" id="1028688"/>
    <lineage>
        <taxon>Eukaryota</taxon>
        <taxon>Metazoa</taxon>
        <taxon>Spiralia</taxon>
        <taxon>Lophotrochozoa</taxon>
        <taxon>Mollusca</taxon>
        <taxon>Gastropoda</taxon>
        <taxon>Heterobranchia</taxon>
        <taxon>Euthyneura</taxon>
        <taxon>Panpulmonata</taxon>
        <taxon>Eupulmonata</taxon>
        <taxon>Stylommatophora</taxon>
        <taxon>Helicina</taxon>
        <taxon>Arionoidea</taxon>
        <taxon>Arionidae</taxon>
        <taxon>Arion</taxon>
    </lineage>
</organism>
<proteinExistence type="predicted"/>
<protein>
    <submittedName>
        <fullName evidence="1">Uncharacterized protein</fullName>
    </submittedName>
</protein>
<sequence length="67" mass="7679">PSSSFDRSVSHTPIATNINDDTAQFQSLPIHLVQEGKSHEEKEFEKLSQAAYQRHLKSISDDIHRYL</sequence>
<dbReference type="AlphaFoldDB" id="A0A0B7AJX1"/>
<gene>
    <name evidence="1" type="primary">ORF119707</name>
</gene>
<accession>A0A0B7AJX1</accession>
<reference evidence="1" key="1">
    <citation type="submission" date="2014-12" db="EMBL/GenBank/DDBJ databases">
        <title>Insight into the proteome of Arion vulgaris.</title>
        <authorList>
            <person name="Aradska J."/>
            <person name="Bulat T."/>
            <person name="Smidak R."/>
            <person name="Sarate P."/>
            <person name="Gangsoo J."/>
            <person name="Sialana F."/>
            <person name="Bilban M."/>
            <person name="Lubec G."/>
        </authorList>
    </citation>
    <scope>NUCLEOTIDE SEQUENCE</scope>
    <source>
        <tissue evidence="1">Skin</tissue>
    </source>
</reference>
<evidence type="ECO:0000313" key="1">
    <source>
        <dbReference type="EMBL" id="CEK80225.1"/>
    </source>
</evidence>
<feature type="non-terminal residue" evidence="1">
    <location>
        <position position="67"/>
    </location>
</feature>
<feature type="non-terminal residue" evidence="1">
    <location>
        <position position="1"/>
    </location>
</feature>
<dbReference type="EMBL" id="HACG01033360">
    <property type="protein sequence ID" value="CEK80225.1"/>
    <property type="molecule type" value="Transcribed_RNA"/>
</dbReference>
<name>A0A0B7AJX1_9EUPU</name>